<name>U2KD25_9FIRM</name>
<sequence>PLSGEAFYSGSLEKRSYPPPHANKNSPFPADTPETGCFLFIR</sequence>
<comment type="caution">
    <text evidence="2">The sequence shown here is derived from an EMBL/GenBank/DDBJ whole genome shotgun (WGS) entry which is preliminary data.</text>
</comment>
<dbReference type="AlphaFoldDB" id="U2KD25"/>
<evidence type="ECO:0000256" key="1">
    <source>
        <dbReference type="SAM" id="MobiDB-lite"/>
    </source>
</evidence>
<protein>
    <submittedName>
        <fullName evidence="2">Uncharacterized protein</fullName>
    </submittedName>
</protein>
<gene>
    <name evidence="2" type="ORF">RUMCAL_02853</name>
</gene>
<evidence type="ECO:0000313" key="3">
    <source>
        <dbReference type="Proteomes" id="UP000016662"/>
    </source>
</evidence>
<organism evidence="2 3">
    <name type="scientific">Ruminococcus callidus ATCC 27760</name>
    <dbReference type="NCBI Taxonomy" id="411473"/>
    <lineage>
        <taxon>Bacteria</taxon>
        <taxon>Bacillati</taxon>
        <taxon>Bacillota</taxon>
        <taxon>Clostridia</taxon>
        <taxon>Eubacteriales</taxon>
        <taxon>Oscillospiraceae</taxon>
        <taxon>Ruminococcus</taxon>
    </lineage>
</organism>
<feature type="region of interest" description="Disordered" evidence="1">
    <location>
        <begin position="1"/>
        <end position="34"/>
    </location>
</feature>
<reference evidence="2 3" key="1">
    <citation type="submission" date="2013-07" db="EMBL/GenBank/DDBJ databases">
        <authorList>
            <person name="Weinstock G."/>
            <person name="Sodergren E."/>
            <person name="Wylie T."/>
            <person name="Fulton L."/>
            <person name="Fulton R."/>
            <person name="Fronick C."/>
            <person name="O'Laughlin M."/>
            <person name="Godfrey J."/>
            <person name="Miner T."/>
            <person name="Herter B."/>
            <person name="Appelbaum E."/>
            <person name="Cordes M."/>
            <person name="Lek S."/>
            <person name="Wollam A."/>
            <person name="Pepin K.H."/>
            <person name="Palsikar V.B."/>
            <person name="Mitreva M."/>
            <person name="Wilson R.K."/>
        </authorList>
    </citation>
    <scope>NUCLEOTIDE SEQUENCE [LARGE SCALE GENOMIC DNA]</scope>
    <source>
        <strain evidence="2 3">ATCC 27760</strain>
    </source>
</reference>
<dbReference type="Proteomes" id="UP000016662">
    <property type="component" value="Unassembled WGS sequence"/>
</dbReference>
<dbReference type="EMBL" id="AWVF01000364">
    <property type="protein sequence ID" value="ERJ90147.1"/>
    <property type="molecule type" value="Genomic_DNA"/>
</dbReference>
<proteinExistence type="predicted"/>
<evidence type="ECO:0000313" key="2">
    <source>
        <dbReference type="EMBL" id="ERJ90147.1"/>
    </source>
</evidence>
<dbReference type="HOGENOM" id="CLU_3244341_0_0_9"/>
<feature type="non-terminal residue" evidence="2">
    <location>
        <position position="1"/>
    </location>
</feature>
<accession>U2KD25</accession>
<keyword evidence="3" id="KW-1185">Reference proteome</keyword>